<keyword evidence="4" id="KW-1185">Reference proteome</keyword>
<dbReference type="SUPFAM" id="SSF56672">
    <property type="entry name" value="DNA/RNA polymerases"/>
    <property type="match status" value="1"/>
</dbReference>
<evidence type="ECO:0008006" key="5">
    <source>
        <dbReference type="Google" id="ProtNLM"/>
    </source>
</evidence>
<dbReference type="EMBL" id="CARXXK010001038">
    <property type="protein sequence ID" value="CAI6372508.1"/>
    <property type="molecule type" value="Genomic_DNA"/>
</dbReference>
<evidence type="ECO:0000313" key="1">
    <source>
        <dbReference type="EMBL" id="CAI6347004.1"/>
    </source>
</evidence>
<accession>A0AAV0XN81</accession>
<organism evidence="2 4">
    <name type="scientific">Macrosiphum euphorbiae</name>
    <name type="common">potato aphid</name>
    <dbReference type="NCBI Taxonomy" id="13131"/>
    <lineage>
        <taxon>Eukaryota</taxon>
        <taxon>Metazoa</taxon>
        <taxon>Ecdysozoa</taxon>
        <taxon>Arthropoda</taxon>
        <taxon>Hexapoda</taxon>
        <taxon>Insecta</taxon>
        <taxon>Pterygota</taxon>
        <taxon>Neoptera</taxon>
        <taxon>Paraneoptera</taxon>
        <taxon>Hemiptera</taxon>
        <taxon>Sternorrhyncha</taxon>
        <taxon>Aphidomorpha</taxon>
        <taxon>Aphidoidea</taxon>
        <taxon>Aphididae</taxon>
        <taxon>Macrosiphini</taxon>
        <taxon>Macrosiphum</taxon>
    </lineage>
</organism>
<evidence type="ECO:0000313" key="4">
    <source>
        <dbReference type="Proteomes" id="UP001160148"/>
    </source>
</evidence>
<comment type="caution">
    <text evidence="2">The sequence shown here is derived from an EMBL/GenBank/DDBJ whole genome shotgun (WGS) entry which is preliminary data.</text>
</comment>
<sequence length="304" mass="35616">MQSKRKEMKMELVSCETRLQKLINKTTFKHVTSYSENLNAVALENKIITFDKPIYIGFAVLDISKTMMYDYHYNVMKKHYNDNIELMYTDTDSLIYLIKTDDFYKDLLDNSNLLNRVDTSDLSPSHPCYTTVRRKVPGFFSDEVNGHIITEFCGLRAKSYAYNIYAGEEDAVRDKDKVGGEKIKAKGIRQHVVKNHMTLEEHKRCLFGEAGVEAYQENVSIRSFKHQIMTIKTKKLTYNNYDDKRVVLVDKIHTLAHGHYSIEEYEPGETMEWSELDFEVDGEGRKWSDFDKSFMTEFLKYNTK</sequence>
<dbReference type="InterPro" id="IPR023211">
    <property type="entry name" value="DNA_pol_palm_dom_sf"/>
</dbReference>
<dbReference type="GO" id="GO:0071897">
    <property type="term" value="P:DNA biosynthetic process"/>
    <property type="evidence" value="ECO:0007669"/>
    <property type="project" value="UniProtKB-ARBA"/>
</dbReference>
<dbReference type="Proteomes" id="UP001160148">
    <property type="component" value="Unassembled WGS sequence"/>
</dbReference>
<dbReference type="AlphaFoldDB" id="A0AAV0XN81"/>
<proteinExistence type="predicted"/>
<evidence type="ECO:0000313" key="2">
    <source>
        <dbReference type="EMBL" id="CAI6369198.1"/>
    </source>
</evidence>
<name>A0AAV0XN81_9HEMI</name>
<dbReference type="Gene3D" id="3.90.1600.10">
    <property type="entry name" value="Palm domain of DNA polymerase"/>
    <property type="match status" value="1"/>
</dbReference>
<evidence type="ECO:0000313" key="3">
    <source>
        <dbReference type="EMBL" id="CAI6372508.1"/>
    </source>
</evidence>
<dbReference type="InterPro" id="IPR043502">
    <property type="entry name" value="DNA/RNA_pol_sf"/>
</dbReference>
<protein>
    <recommendedName>
        <fullName evidence="5">DNA-directed DNA polymerase</fullName>
    </recommendedName>
</protein>
<dbReference type="EMBL" id="CARXXK010000001">
    <property type="protein sequence ID" value="CAI6347004.1"/>
    <property type="molecule type" value="Genomic_DNA"/>
</dbReference>
<gene>
    <name evidence="2" type="ORF">MEUPH1_LOCUS23465</name>
    <name evidence="3" type="ORF">MEUPH1_LOCUS26366</name>
    <name evidence="1" type="ORF">MEUPH1_LOCUS3842</name>
</gene>
<dbReference type="PANTHER" id="PTHR31511">
    <property type="entry name" value="PROTEIN CBG23764"/>
    <property type="match status" value="1"/>
</dbReference>
<dbReference type="PANTHER" id="PTHR31511:SF12">
    <property type="entry name" value="RHO TERMINATION FACTOR N-TERMINAL DOMAIN-CONTAINING PROTEIN"/>
    <property type="match status" value="1"/>
</dbReference>
<reference evidence="2 4" key="1">
    <citation type="submission" date="2023-01" db="EMBL/GenBank/DDBJ databases">
        <authorList>
            <person name="Whitehead M."/>
        </authorList>
    </citation>
    <scope>NUCLEOTIDE SEQUENCE [LARGE SCALE GENOMIC DNA]</scope>
</reference>
<dbReference type="EMBL" id="CARXXK010000005">
    <property type="protein sequence ID" value="CAI6369198.1"/>
    <property type="molecule type" value="Genomic_DNA"/>
</dbReference>